<dbReference type="SUPFAM" id="SSF54695">
    <property type="entry name" value="POZ domain"/>
    <property type="match status" value="1"/>
</dbReference>
<evidence type="ECO:0000313" key="2">
    <source>
        <dbReference type="Proteomes" id="UP000887569"/>
    </source>
</evidence>
<sequence>NFSTAENGRVHLYEMVKTASTRIAAYINDEVRPKSVTFIMHWCLPRLGDTLALDEAILFMTAYRFDSYEWSARMYRDLTISNIDECSVDLTIEPVGTAEREHPIAEFCKFLFQIIENDRLFSFTQNPRRECDIDSISEEVYAMKNTNAINQKVIYSISHETKFWKRLNEIFNNRSLNGRRIILTIMMRFAIGDFESNFHRFSSTSTTIHQNEYWCQAVENAHRDYKLICVDGELATSKYLLFLSSPHFRRRFHDEDNQSSECHLEFMCAAVKQILIFVYTEAFTLDTIHINYPYIRQLIAFGKYFHFTYLVDLKNRIETQLCAHLYNHISEPKIIVDFLLLASNLDFPQLKRHCISGIVSQYYLAFKRKYNFNTENFNDREMFNVLNRGESIFSPSLIQKIDINYKLTKKINIVYNY</sequence>
<dbReference type="PROSITE" id="PS50097">
    <property type="entry name" value="BTB"/>
    <property type="match status" value="1"/>
</dbReference>
<dbReference type="InterPro" id="IPR000210">
    <property type="entry name" value="BTB/POZ_dom"/>
</dbReference>
<protein>
    <submittedName>
        <fullName evidence="3">BTB domain-containing protein</fullName>
    </submittedName>
</protein>
<evidence type="ECO:0000313" key="3">
    <source>
        <dbReference type="WBParaSite" id="PgR028_g045_t01"/>
    </source>
</evidence>
<feature type="domain" description="BTB" evidence="1">
    <location>
        <begin position="223"/>
        <end position="287"/>
    </location>
</feature>
<dbReference type="WBParaSite" id="PgR028_g045_t01">
    <property type="protein sequence ID" value="PgR028_g045_t01"/>
    <property type="gene ID" value="PgR028_g045"/>
</dbReference>
<evidence type="ECO:0000259" key="1">
    <source>
        <dbReference type="PROSITE" id="PS50097"/>
    </source>
</evidence>
<accession>A0A915B8M8</accession>
<dbReference type="Pfam" id="PF00651">
    <property type="entry name" value="BTB"/>
    <property type="match status" value="1"/>
</dbReference>
<keyword evidence="2" id="KW-1185">Reference proteome</keyword>
<dbReference type="AlphaFoldDB" id="A0A915B8M8"/>
<proteinExistence type="predicted"/>
<dbReference type="Gene3D" id="3.30.710.10">
    <property type="entry name" value="Potassium Channel Kv1.1, Chain A"/>
    <property type="match status" value="1"/>
</dbReference>
<organism evidence="2 3">
    <name type="scientific">Parascaris univalens</name>
    <name type="common">Nematode worm</name>
    <dbReference type="NCBI Taxonomy" id="6257"/>
    <lineage>
        <taxon>Eukaryota</taxon>
        <taxon>Metazoa</taxon>
        <taxon>Ecdysozoa</taxon>
        <taxon>Nematoda</taxon>
        <taxon>Chromadorea</taxon>
        <taxon>Rhabditida</taxon>
        <taxon>Spirurina</taxon>
        <taxon>Ascaridomorpha</taxon>
        <taxon>Ascaridoidea</taxon>
        <taxon>Ascarididae</taxon>
        <taxon>Parascaris</taxon>
    </lineage>
</organism>
<dbReference type="Proteomes" id="UP000887569">
    <property type="component" value="Unplaced"/>
</dbReference>
<dbReference type="InterPro" id="IPR011333">
    <property type="entry name" value="SKP1/BTB/POZ_sf"/>
</dbReference>
<reference evidence="3" key="1">
    <citation type="submission" date="2022-11" db="UniProtKB">
        <authorList>
            <consortium name="WormBaseParasite"/>
        </authorList>
    </citation>
    <scope>IDENTIFICATION</scope>
</reference>
<name>A0A915B8M8_PARUN</name>